<dbReference type="AlphaFoldDB" id="A0A6N7ZBK6"/>
<protein>
    <submittedName>
        <fullName evidence="2">Aminomethyl transferase family protein</fullName>
    </submittedName>
</protein>
<evidence type="ECO:0000313" key="3">
    <source>
        <dbReference type="Proteomes" id="UP000440096"/>
    </source>
</evidence>
<dbReference type="InterPro" id="IPR006222">
    <property type="entry name" value="GCVT_N"/>
</dbReference>
<name>A0A6N7ZBK6_9PSEU</name>
<accession>A0A6N7ZBK6</accession>
<dbReference type="GO" id="GO:0016740">
    <property type="term" value="F:transferase activity"/>
    <property type="evidence" value="ECO:0007669"/>
    <property type="project" value="UniProtKB-KW"/>
</dbReference>
<dbReference type="EMBL" id="WMBA01000089">
    <property type="protein sequence ID" value="MTD59123.1"/>
    <property type="molecule type" value="Genomic_DNA"/>
</dbReference>
<feature type="domain" description="GCVT N-terminal" evidence="1">
    <location>
        <begin position="47"/>
        <end position="259"/>
    </location>
</feature>
<keyword evidence="3" id="KW-1185">Reference proteome</keyword>
<dbReference type="PANTHER" id="PTHR43757">
    <property type="entry name" value="AMINOMETHYLTRANSFERASE"/>
    <property type="match status" value="1"/>
</dbReference>
<proteinExistence type="predicted"/>
<comment type="caution">
    <text evidence="2">The sequence shown here is derived from an EMBL/GenBank/DDBJ whole genome shotgun (WGS) entry which is preliminary data.</text>
</comment>
<dbReference type="RefSeq" id="WP_154761181.1">
    <property type="nucleotide sequence ID" value="NZ_WMBA01000089.1"/>
</dbReference>
<evidence type="ECO:0000313" key="2">
    <source>
        <dbReference type="EMBL" id="MTD59123.1"/>
    </source>
</evidence>
<dbReference type="OrthoDB" id="2055370at2"/>
<organism evidence="2 3">
    <name type="scientific">Amycolatopsis pithecellobii</name>
    <dbReference type="NCBI Taxonomy" id="664692"/>
    <lineage>
        <taxon>Bacteria</taxon>
        <taxon>Bacillati</taxon>
        <taxon>Actinomycetota</taxon>
        <taxon>Actinomycetes</taxon>
        <taxon>Pseudonocardiales</taxon>
        <taxon>Pseudonocardiaceae</taxon>
        <taxon>Amycolatopsis</taxon>
    </lineage>
</organism>
<dbReference type="InterPro" id="IPR027266">
    <property type="entry name" value="TrmE/GcvT-like"/>
</dbReference>
<dbReference type="SUPFAM" id="SSF103025">
    <property type="entry name" value="Folate-binding domain"/>
    <property type="match status" value="1"/>
</dbReference>
<keyword evidence="2" id="KW-0808">Transferase</keyword>
<dbReference type="Pfam" id="PF01571">
    <property type="entry name" value="GCV_T"/>
    <property type="match status" value="1"/>
</dbReference>
<dbReference type="PANTHER" id="PTHR43757:SF2">
    <property type="entry name" value="AMINOMETHYLTRANSFERASE, MITOCHONDRIAL"/>
    <property type="match status" value="1"/>
</dbReference>
<dbReference type="Proteomes" id="UP000440096">
    <property type="component" value="Unassembled WGS sequence"/>
</dbReference>
<sequence>MPEASTEQSLQDLIDGLPSLVEYFSHDTRAPSFKSAGAAAAALTPPAYSNWRDEQRAWSETAVLFQQTHNMPELFLEGPDALRLLERLGVNTFANFTTDRAKQFVTCTPNGHIIGDSIVYRHGEQSFELVSGMPGLDWVHYHAETGGYDVKVVRDNQSTDNPSGRRVRFRFQLDGPHAGAIFAAAVDGEPPAIPFFRTATVSIAGKQVLVLRHGMAGYKGVELSGAFEDHDEVRAALITAGAGYGLVPAGTQAYYSTPMSSGWMPYPVPGIFTGQELRGFREWLPSTSWEARIQLAGSFRSPDIEDYYATPYDLGYERMVKFDHDFIGREALEKIRPEDRRTKRTLVWNRDDVVRVFASQFGDGPRYKAIELPVSHYGWNQFDVVRNASGRQAGVSCHAGYNDGRLLSLAMLDLGNAEIGTELVLTWGEPDGGSRKPQVEKHEQTEIRVVVAPAPFTGTVQRMRRADLDDKA</sequence>
<reference evidence="2 3" key="1">
    <citation type="submission" date="2019-11" db="EMBL/GenBank/DDBJ databases">
        <title>Draft genome of Amycolatopsis RM579.</title>
        <authorList>
            <person name="Duangmal K."/>
            <person name="Mingma R."/>
        </authorList>
    </citation>
    <scope>NUCLEOTIDE SEQUENCE [LARGE SCALE GENOMIC DNA]</scope>
    <source>
        <strain evidence="2 3">RM579</strain>
    </source>
</reference>
<evidence type="ECO:0000259" key="1">
    <source>
        <dbReference type="Pfam" id="PF01571"/>
    </source>
</evidence>
<gene>
    <name evidence="2" type="ORF">GKO32_34840</name>
</gene>
<dbReference type="Gene3D" id="3.30.1360.120">
    <property type="entry name" value="Probable tRNA modification gtpase trme, domain 1"/>
    <property type="match status" value="1"/>
</dbReference>
<dbReference type="InterPro" id="IPR028896">
    <property type="entry name" value="GcvT/YgfZ/DmdA"/>
</dbReference>